<dbReference type="PANTHER" id="PTHR33119">
    <property type="entry name" value="IFI3P"/>
    <property type="match status" value="1"/>
</dbReference>
<evidence type="ECO:0000259" key="2">
    <source>
        <dbReference type="Pfam" id="PF14033"/>
    </source>
</evidence>
<feature type="region of interest" description="Disordered" evidence="1">
    <location>
        <begin position="319"/>
        <end position="339"/>
    </location>
</feature>
<sequence length="597" mass="68667">MPRIITVEGAPRWTIDVVTLTGAAAGQPDRPDSFPSALNVEHMSEWKTCGRLTTLRELEMLRLMNDITDKDEWNVKVFKDEIVNKWNAEIEAAEFDVTENMWNWVIDELRYKAESFGKTGITTILHGHTVKSDCAIPSHVKENLKAAVSKLENVPREEKDYHPNTDNQVLDLVHPSLFPLIVGRSRIVKGGTLGVVDGINRTGEGDVLKERPDERGIYDTEFTARDIKETYSEKFQWLPCEVTIKLLAPENPDNSDIRCTIESYINNLHPDDHKGLYPVLEEIIARAIPLWNLTLSNVTDAFKNCHLRIDYDAHEYEYPDQRPTQRDDESEDGFCEREAEWEDENRITILPDADEFEAPGEPKVKIDLQKDYGRLQVIVKLANIELTPDKPEYGGGSWHVEGQMNEHICATALYYYDSENITESHLSFRQQCRFKGGEELIYDQHIHDFLPDVYGLQNGESIVQEIGSVLCREDRLLTFPNIVQHRVEPFSLEDRTKPGHRKIVALFLVDPNIRIISTANIPAQRQDWYDRLVPMQQILGPLPAELKNMVVDELKGFPISMAEAKELRLELMKERTAFSHNHDETFRQIHTFSLCEH</sequence>
<feature type="domain" description="DUF4246" evidence="2">
    <location>
        <begin position="99"/>
        <end position="530"/>
    </location>
</feature>
<evidence type="ECO:0000256" key="1">
    <source>
        <dbReference type="SAM" id="MobiDB-lite"/>
    </source>
</evidence>
<evidence type="ECO:0000259" key="3">
    <source>
        <dbReference type="Pfam" id="PF21666"/>
    </source>
</evidence>
<dbReference type="InterPro" id="IPR049192">
    <property type="entry name" value="DUF4246_C"/>
</dbReference>
<dbReference type="InterPro" id="IPR025340">
    <property type="entry name" value="DUF4246"/>
</dbReference>
<dbReference type="Proteomes" id="UP000224634">
    <property type="component" value="Unassembled WGS sequence"/>
</dbReference>
<dbReference type="STRING" id="1447883.A0A2B7YS18"/>
<reference evidence="4 5" key="1">
    <citation type="submission" date="2017-10" db="EMBL/GenBank/DDBJ databases">
        <title>Comparative genomics in systemic dimorphic fungi from Ajellomycetaceae.</title>
        <authorList>
            <person name="Munoz J.F."/>
            <person name="Mcewen J.G."/>
            <person name="Clay O.K."/>
            <person name="Cuomo C.A."/>
        </authorList>
    </citation>
    <scope>NUCLEOTIDE SEQUENCE [LARGE SCALE GENOMIC DNA]</scope>
    <source>
        <strain evidence="4 5">UAMH7299</strain>
    </source>
</reference>
<proteinExistence type="predicted"/>
<comment type="caution">
    <text evidence="4">The sequence shown here is derived from an EMBL/GenBank/DDBJ whole genome shotgun (WGS) entry which is preliminary data.</text>
</comment>
<dbReference type="EMBL" id="PDNA01000012">
    <property type="protein sequence ID" value="PGH26824.1"/>
    <property type="molecule type" value="Genomic_DNA"/>
</dbReference>
<feature type="domain" description="DUF4246" evidence="3">
    <location>
        <begin position="30"/>
        <end position="89"/>
    </location>
</feature>
<dbReference type="Pfam" id="PF21666">
    <property type="entry name" value="DUF4246_N"/>
    <property type="match status" value="1"/>
</dbReference>
<protein>
    <submittedName>
        <fullName evidence="4">Uncharacterized protein</fullName>
    </submittedName>
</protein>
<dbReference type="PANTHER" id="PTHR33119:SF1">
    <property type="entry name" value="FE2OG DIOXYGENASE DOMAIN-CONTAINING PROTEIN"/>
    <property type="match status" value="1"/>
</dbReference>
<feature type="compositionally biased region" description="Acidic residues" evidence="1">
    <location>
        <begin position="328"/>
        <end position="339"/>
    </location>
</feature>
<organism evidence="4 5">
    <name type="scientific">Polytolypa hystricis (strain UAMH7299)</name>
    <dbReference type="NCBI Taxonomy" id="1447883"/>
    <lineage>
        <taxon>Eukaryota</taxon>
        <taxon>Fungi</taxon>
        <taxon>Dikarya</taxon>
        <taxon>Ascomycota</taxon>
        <taxon>Pezizomycotina</taxon>
        <taxon>Eurotiomycetes</taxon>
        <taxon>Eurotiomycetidae</taxon>
        <taxon>Onygenales</taxon>
        <taxon>Onygenales incertae sedis</taxon>
        <taxon>Polytolypa</taxon>
    </lineage>
</organism>
<evidence type="ECO:0000313" key="5">
    <source>
        <dbReference type="Proteomes" id="UP000224634"/>
    </source>
</evidence>
<dbReference type="AlphaFoldDB" id="A0A2B7YS18"/>
<evidence type="ECO:0000313" key="4">
    <source>
        <dbReference type="EMBL" id="PGH26824.1"/>
    </source>
</evidence>
<gene>
    <name evidence="4" type="ORF">AJ80_01403</name>
</gene>
<accession>A0A2B7YS18</accession>
<name>A0A2B7YS18_POLH7</name>
<dbReference type="InterPro" id="IPR049207">
    <property type="entry name" value="DUF4246_N"/>
</dbReference>
<dbReference type="Pfam" id="PF14033">
    <property type="entry name" value="DUF4246"/>
    <property type="match status" value="1"/>
</dbReference>
<dbReference type="OrthoDB" id="415532at2759"/>
<keyword evidence="5" id="KW-1185">Reference proteome</keyword>